<dbReference type="RefSeq" id="WP_159598616.1">
    <property type="nucleotide sequence ID" value="NZ_CACSAS010000001.1"/>
</dbReference>
<keyword evidence="3" id="KW-1185">Reference proteome</keyword>
<evidence type="ECO:0000313" key="3">
    <source>
        <dbReference type="Proteomes" id="UP000433050"/>
    </source>
</evidence>
<accession>A0A5S9NWN8</accession>
<sequence length="75" mass="8262">MKRLMTTICEPLISALLGRQTQAYLRAARGIGIVFVLVFGYCQIRGIPFSEERFALITAVVALAEAYVAQARQVS</sequence>
<evidence type="ECO:0000256" key="1">
    <source>
        <dbReference type="SAM" id="Phobius"/>
    </source>
</evidence>
<feature type="transmembrane region" description="Helical" evidence="1">
    <location>
        <begin position="23"/>
        <end position="42"/>
    </location>
</feature>
<name>A0A5S9NWN8_9HYPH</name>
<reference evidence="2 3" key="1">
    <citation type="submission" date="2019-12" db="EMBL/GenBank/DDBJ databases">
        <authorList>
            <person name="Reyes-Prieto M."/>
        </authorList>
    </citation>
    <scope>NUCLEOTIDE SEQUENCE [LARGE SCALE GENOMIC DNA]</scope>
    <source>
        <strain evidence="2">HF14-78462</strain>
    </source>
</reference>
<keyword evidence="1" id="KW-0812">Transmembrane</keyword>
<gene>
    <name evidence="2" type="ORF">STARVERO_01815</name>
</gene>
<dbReference type="EMBL" id="CACSAS010000001">
    <property type="protein sequence ID" value="CAA0095009.1"/>
    <property type="molecule type" value="Genomic_DNA"/>
</dbReference>
<dbReference type="Proteomes" id="UP000433050">
    <property type="component" value="Unassembled WGS sequence"/>
</dbReference>
<evidence type="ECO:0000313" key="2">
    <source>
        <dbReference type="EMBL" id="CAA0095009.1"/>
    </source>
</evidence>
<keyword evidence="1" id="KW-1133">Transmembrane helix</keyword>
<proteinExistence type="predicted"/>
<protein>
    <submittedName>
        <fullName evidence="2">Uncharacterized protein</fullName>
    </submittedName>
</protein>
<keyword evidence="1" id="KW-0472">Membrane</keyword>
<organism evidence="2 3">
    <name type="scientific">Starkeya nomas</name>
    <dbReference type="NCBI Taxonomy" id="2666134"/>
    <lineage>
        <taxon>Bacteria</taxon>
        <taxon>Pseudomonadati</taxon>
        <taxon>Pseudomonadota</taxon>
        <taxon>Alphaproteobacteria</taxon>
        <taxon>Hyphomicrobiales</taxon>
        <taxon>Xanthobacteraceae</taxon>
        <taxon>Starkeya</taxon>
    </lineage>
</organism>
<dbReference type="AlphaFoldDB" id="A0A5S9NWN8"/>